<feature type="active site" description="Proton acceptor" evidence="6">
    <location>
        <position position="276"/>
    </location>
</feature>
<feature type="binding site" evidence="7">
    <location>
        <position position="107"/>
    </location>
    <ligand>
        <name>FMN</name>
        <dbReference type="ChEBI" id="CHEBI:58210"/>
    </ligand>
</feature>
<feature type="binding site" evidence="7">
    <location>
        <begin position="330"/>
        <end position="331"/>
    </location>
    <ligand>
        <name>FMN</name>
        <dbReference type="ChEBI" id="CHEBI:58210"/>
    </ligand>
</feature>
<feature type="binding site" evidence="7">
    <location>
        <position position="166"/>
    </location>
    <ligand>
        <name>glyoxylate</name>
        <dbReference type="ChEBI" id="CHEBI:36655"/>
    </ligand>
</feature>
<protein>
    <submittedName>
        <fullName evidence="9">Alpha-hydroxy-acid oxidizing protein</fullName>
    </submittedName>
</protein>
<evidence type="ECO:0000256" key="2">
    <source>
        <dbReference type="ARBA" id="ARBA00022630"/>
    </source>
</evidence>
<reference evidence="9 10" key="1">
    <citation type="journal article" date="2021" name="Microorganisms">
        <title>Acidisoma silvae sp. nov. and Acidisomacellulosilytica sp. nov., Two Acidophilic Bacteria Isolated from Decaying Wood, Hydrolyzing Cellulose and Producing Poly-3-hydroxybutyrate.</title>
        <authorList>
            <person name="Mieszkin S."/>
            <person name="Pouder E."/>
            <person name="Uroz S."/>
            <person name="Simon-Colin C."/>
            <person name="Alain K."/>
        </authorList>
    </citation>
    <scope>NUCLEOTIDE SEQUENCE [LARGE SCALE GENOMIC DNA]</scope>
    <source>
        <strain evidence="9 10">HW T5.17</strain>
    </source>
</reference>
<evidence type="ECO:0000256" key="7">
    <source>
        <dbReference type="PIRSR" id="PIRSR000138-2"/>
    </source>
</evidence>
<gene>
    <name evidence="9" type="ORF">ACELLULO517_08260</name>
</gene>
<dbReference type="GO" id="GO:0004459">
    <property type="term" value="F:L-lactate dehydrogenase (NAD+) activity"/>
    <property type="evidence" value="ECO:0007669"/>
    <property type="project" value="TreeGrafter"/>
</dbReference>
<dbReference type="InterPro" id="IPR008259">
    <property type="entry name" value="FMN_hydac_DH_AS"/>
</dbReference>
<feature type="binding site" evidence="7">
    <location>
        <position position="274"/>
    </location>
    <ligand>
        <name>FMN</name>
        <dbReference type="ChEBI" id="CHEBI:58210"/>
    </ligand>
</feature>
<dbReference type="GO" id="GO:0009060">
    <property type="term" value="P:aerobic respiration"/>
    <property type="evidence" value="ECO:0007669"/>
    <property type="project" value="TreeGrafter"/>
</dbReference>
<evidence type="ECO:0000313" key="9">
    <source>
        <dbReference type="EMBL" id="MCB8880221.1"/>
    </source>
</evidence>
<comment type="caution">
    <text evidence="9">The sequence shown here is derived from an EMBL/GenBank/DDBJ whole genome shotgun (WGS) entry which is preliminary data.</text>
</comment>
<evidence type="ECO:0000256" key="3">
    <source>
        <dbReference type="ARBA" id="ARBA00022643"/>
    </source>
</evidence>
<keyword evidence="3 7" id="KW-0288">FMN</keyword>
<dbReference type="PROSITE" id="PS51349">
    <property type="entry name" value="FMN_HYDROXY_ACID_DH_2"/>
    <property type="match status" value="1"/>
</dbReference>
<comment type="cofactor">
    <cofactor evidence="1">
        <name>FMN</name>
        <dbReference type="ChEBI" id="CHEBI:58210"/>
    </cofactor>
</comment>
<keyword evidence="4" id="KW-0560">Oxidoreductase</keyword>
<dbReference type="EMBL" id="JAESVA010000002">
    <property type="protein sequence ID" value="MCB8880221.1"/>
    <property type="molecule type" value="Genomic_DNA"/>
</dbReference>
<keyword evidence="10" id="KW-1185">Reference proteome</keyword>
<dbReference type="GO" id="GO:0010181">
    <property type="term" value="F:FMN binding"/>
    <property type="evidence" value="ECO:0007669"/>
    <property type="project" value="InterPro"/>
</dbReference>
<dbReference type="Proteomes" id="UP000721844">
    <property type="component" value="Unassembled WGS sequence"/>
</dbReference>
<organism evidence="9 10">
    <name type="scientific">Acidisoma cellulosilyticum</name>
    <dbReference type="NCBI Taxonomy" id="2802395"/>
    <lineage>
        <taxon>Bacteria</taxon>
        <taxon>Pseudomonadati</taxon>
        <taxon>Pseudomonadota</taxon>
        <taxon>Alphaproteobacteria</taxon>
        <taxon>Acetobacterales</taxon>
        <taxon>Acidocellaceae</taxon>
        <taxon>Acidisoma</taxon>
    </lineage>
</organism>
<feature type="binding site" evidence="7">
    <location>
        <position position="276"/>
    </location>
    <ligand>
        <name>glyoxylate</name>
        <dbReference type="ChEBI" id="CHEBI:36655"/>
    </ligand>
</feature>
<accession>A0A963Z018</accession>
<feature type="binding site" evidence="7">
    <location>
        <begin position="78"/>
        <end position="80"/>
    </location>
    <ligand>
        <name>FMN</name>
        <dbReference type="ChEBI" id="CHEBI:58210"/>
    </ligand>
</feature>
<dbReference type="InterPro" id="IPR037396">
    <property type="entry name" value="FMN_HAD"/>
</dbReference>
<keyword evidence="2 7" id="KW-0285">Flavoprotein</keyword>
<evidence type="ECO:0000313" key="10">
    <source>
        <dbReference type="Proteomes" id="UP000721844"/>
    </source>
</evidence>
<evidence type="ECO:0000256" key="5">
    <source>
        <dbReference type="ARBA" id="ARBA00024042"/>
    </source>
</evidence>
<dbReference type="Gene3D" id="3.20.20.70">
    <property type="entry name" value="Aldolase class I"/>
    <property type="match status" value="1"/>
</dbReference>
<dbReference type="AlphaFoldDB" id="A0A963Z018"/>
<dbReference type="InterPro" id="IPR013785">
    <property type="entry name" value="Aldolase_TIM"/>
</dbReference>
<feature type="binding site" evidence="7">
    <location>
        <position position="129"/>
    </location>
    <ligand>
        <name>FMN</name>
        <dbReference type="ChEBI" id="CHEBI:58210"/>
    </ligand>
</feature>
<dbReference type="Pfam" id="PF01070">
    <property type="entry name" value="FMN_dh"/>
    <property type="match status" value="1"/>
</dbReference>
<dbReference type="PANTHER" id="PTHR10578:SF107">
    <property type="entry name" value="2-HYDROXYACID OXIDASE 1"/>
    <property type="match status" value="1"/>
</dbReference>
<evidence type="ECO:0000256" key="1">
    <source>
        <dbReference type="ARBA" id="ARBA00001917"/>
    </source>
</evidence>
<evidence type="ECO:0000256" key="4">
    <source>
        <dbReference type="ARBA" id="ARBA00023002"/>
    </source>
</evidence>
<feature type="binding site" evidence="7">
    <location>
        <position position="279"/>
    </location>
    <ligand>
        <name>glyoxylate</name>
        <dbReference type="ChEBI" id="CHEBI:36655"/>
    </ligand>
</feature>
<sequence>MKDCHNIADLRRMAGRRLPRIFSDYIDGGSHSELTLGANESDFARWRLRQHVLRDVSTRDLSATFLGASHALPLMLGPIGFLGMFGRRGEVAAARAAGAAGIPSCVSAFAIRPIDEVARENPASTLYSQLYVLRDRALTETLIARAEAAGAAALFLTVDTAVTPVRERDARNGFRNLTRPTLGQWCNILGRPSWCWAMTRDGKPEVGHARAAGFGRGVMEQAGNLARQIDPGLSWSDVDWLRRRWPRKLVIKGILEPEDARRALDAGADGIVVSNHGGRQLDGASSTIMALPAIAEAVAGRMDVLVDGGFRRGWHIALALALGASAVSVGRPYAWGLAAGGEAGVARAIALLAGELDSTLALMGLSSVAELRAGGGSLVHFN</sequence>
<evidence type="ECO:0000256" key="6">
    <source>
        <dbReference type="PIRSR" id="PIRSR000138-1"/>
    </source>
</evidence>
<feature type="binding site" evidence="7">
    <location>
        <begin position="307"/>
        <end position="311"/>
    </location>
    <ligand>
        <name>FMN</name>
        <dbReference type="ChEBI" id="CHEBI:58210"/>
    </ligand>
</feature>
<dbReference type="InterPro" id="IPR000262">
    <property type="entry name" value="FMN-dep_DH"/>
</dbReference>
<dbReference type="InterPro" id="IPR012133">
    <property type="entry name" value="Alpha-hydoxy_acid_DH_FMN"/>
</dbReference>
<evidence type="ECO:0000259" key="8">
    <source>
        <dbReference type="PROSITE" id="PS51349"/>
    </source>
</evidence>
<dbReference type="CDD" id="cd02809">
    <property type="entry name" value="alpha_hydroxyacid_oxid_FMN"/>
    <property type="match status" value="1"/>
</dbReference>
<dbReference type="PIRSF" id="PIRSF000138">
    <property type="entry name" value="Al-hdrx_acd_dh"/>
    <property type="match status" value="1"/>
</dbReference>
<feature type="binding site" evidence="7">
    <location>
        <position position="25"/>
    </location>
    <ligand>
        <name>glyoxylate</name>
        <dbReference type="ChEBI" id="CHEBI:36655"/>
    </ligand>
</feature>
<dbReference type="GO" id="GO:0005886">
    <property type="term" value="C:plasma membrane"/>
    <property type="evidence" value="ECO:0007669"/>
    <property type="project" value="TreeGrafter"/>
</dbReference>
<dbReference type="PANTHER" id="PTHR10578">
    <property type="entry name" value="S -2-HYDROXY-ACID OXIDASE-RELATED"/>
    <property type="match status" value="1"/>
</dbReference>
<feature type="domain" description="FMN hydroxy acid dehydrogenase" evidence="8">
    <location>
        <begin position="1"/>
        <end position="381"/>
    </location>
</feature>
<proteinExistence type="inferred from homology"/>
<comment type="similarity">
    <text evidence="5">Belongs to the FMN-dependent alpha-hydroxy acid dehydrogenase family.</text>
</comment>
<name>A0A963Z018_9PROT</name>
<dbReference type="SUPFAM" id="SSF51395">
    <property type="entry name" value="FMN-linked oxidoreductases"/>
    <property type="match status" value="1"/>
</dbReference>
<feature type="binding site" evidence="7">
    <location>
        <position position="252"/>
    </location>
    <ligand>
        <name>FMN</name>
        <dbReference type="ChEBI" id="CHEBI:58210"/>
    </ligand>
</feature>
<feature type="binding site" evidence="7">
    <location>
        <position position="131"/>
    </location>
    <ligand>
        <name>glyoxylate</name>
        <dbReference type="ChEBI" id="CHEBI:36655"/>
    </ligand>
</feature>
<dbReference type="RefSeq" id="WP_227306825.1">
    <property type="nucleotide sequence ID" value="NZ_JAESVA010000002.1"/>
</dbReference>
<dbReference type="FunFam" id="3.20.20.70:FF:000029">
    <property type="entry name" value="L-lactate dehydrogenase"/>
    <property type="match status" value="1"/>
</dbReference>
<feature type="binding site" evidence="7">
    <location>
        <position position="157"/>
    </location>
    <ligand>
        <name>FMN</name>
        <dbReference type="ChEBI" id="CHEBI:58210"/>
    </ligand>
</feature>
<dbReference type="PROSITE" id="PS00557">
    <property type="entry name" value="FMN_HYDROXY_ACID_DH_1"/>
    <property type="match status" value="1"/>
</dbReference>